<evidence type="ECO:0000256" key="12">
    <source>
        <dbReference type="SAM" id="Phobius"/>
    </source>
</evidence>
<dbReference type="GO" id="GO:0009916">
    <property type="term" value="F:alternative oxidase activity"/>
    <property type="evidence" value="ECO:0007669"/>
    <property type="project" value="InterPro"/>
</dbReference>
<dbReference type="OrthoDB" id="8228094at2"/>
<evidence type="ECO:0000256" key="8">
    <source>
        <dbReference type="ARBA" id="ARBA00023002"/>
    </source>
</evidence>
<keyword evidence="3" id="KW-0679">Respiratory chain</keyword>
<dbReference type="Pfam" id="PF01786">
    <property type="entry name" value="AOX"/>
    <property type="match status" value="1"/>
</dbReference>
<dbReference type="AlphaFoldDB" id="A0A254Q2B3"/>
<feature type="binding site" evidence="11">
    <location>
        <position position="84"/>
    </location>
    <ligand>
        <name>Fe cation</name>
        <dbReference type="ChEBI" id="CHEBI:24875"/>
        <label>2</label>
    </ligand>
</feature>
<feature type="transmembrane region" description="Helical" evidence="12">
    <location>
        <begin position="103"/>
        <end position="123"/>
    </location>
</feature>
<feature type="binding site" evidence="11">
    <location>
        <position position="84"/>
    </location>
    <ligand>
        <name>Fe cation</name>
        <dbReference type="ChEBI" id="CHEBI:24875"/>
        <label>1</label>
    </ligand>
</feature>
<comment type="caution">
    <text evidence="13">The sequence shown here is derived from an EMBL/GenBank/DDBJ whole genome shotgun (WGS) entry which is preliminary data.</text>
</comment>
<dbReference type="GO" id="GO:0016020">
    <property type="term" value="C:membrane"/>
    <property type="evidence" value="ECO:0007669"/>
    <property type="project" value="UniProtKB-SubCell"/>
</dbReference>
<dbReference type="RefSeq" id="WP_088525215.1">
    <property type="nucleotide sequence ID" value="NZ_NGUP01000003.1"/>
</dbReference>
<keyword evidence="4 12" id="KW-0812">Transmembrane</keyword>
<evidence type="ECO:0000256" key="7">
    <source>
        <dbReference type="ARBA" id="ARBA00022989"/>
    </source>
</evidence>
<feature type="binding site" evidence="11">
    <location>
        <position position="135"/>
    </location>
    <ligand>
        <name>Fe cation</name>
        <dbReference type="ChEBI" id="CHEBI:24875"/>
        <label>2</label>
    </ligand>
</feature>
<dbReference type="InterPro" id="IPR002680">
    <property type="entry name" value="AOX"/>
</dbReference>
<dbReference type="GO" id="GO:0010230">
    <property type="term" value="P:alternative respiration"/>
    <property type="evidence" value="ECO:0007669"/>
    <property type="project" value="TreeGrafter"/>
</dbReference>
<feature type="transmembrane region" description="Helical" evidence="12">
    <location>
        <begin position="41"/>
        <end position="60"/>
    </location>
</feature>
<keyword evidence="9 11" id="KW-0408">Iron</keyword>
<protein>
    <submittedName>
        <fullName evidence="13">Oxidase</fullName>
    </submittedName>
</protein>
<keyword evidence="7 12" id="KW-1133">Transmembrane helix</keyword>
<comment type="subcellular location">
    <subcellularLocation>
        <location evidence="1">Membrane</location>
    </subcellularLocation>
</comment>
<accession>A0A254Q2B3</accession>
<evidence type="ECO:0000313" key="14">
    <source>
        <dbReference type="Proteomes" id="UP000197528"/>
    </source>
</evidence>
<keyword evidence="6" id="KW-0249">Electron transport</keyword>
<dbReference type="Proteomes" id="UP000197528">
    <property type="component" value="Unassembled WGS sequence"/>
</dbReference>
<dbReference type="PIRSF" id="PIRSF005229">
    <property type="entry name" value="AOX"/>
    <property type="match status" value="1"/>
</dbReference>
<evidence type="ECO:0000256" key="9">
    <source>
        <dbReference type="ARBA" id="ARBA00023004"/>
    </source>
</evidence>
<name>A0A254Q2B3_9BURK</name>
<evidence type="ECO:0000256" key="2">
    <source>
        <dbReference type="ARBA" id="ARBA00022448"/>
    </source>
</evidence>
<evidence type="ECO:0000256" key="10">
    <source>
        <dbReference type="ARBA" id="ARBA00023136"/>
    </source>
</evidence>
<feature type="binding site" evidence="11">
    <location>
        <position position="189"/>
    </location>
    <ligand>
        <name>Fe cation</name>
        <dbReference type="ChEBI" id="CHEBI:24875"/>
        <label>2</label>
    </ligand>
</feature>
<feature type="binding site" evidence="11">
    <location>
        <position position="87"/>
    </location>
    <ligand>
        <name>Fe cation</name>
        <dbReference type="ChEBI" id="CHEBI:24875"/>
        <label>1</label>
    </ligand>
</feature>
<dbReference type="GO" id="GO:0046872">
    <property type="term" value="F:metal ion binding"/>
    <property type="evidence" value="ECO:0007669"/>
    <property type="project" value="UniProtKB-KW"/>
</dbReference>
<dbReference type="CDD" id="cd01053">
    <property type="entry name" value="AOX"/>
    <property type="match status" value="1"/>
</dbReference>
<evidence type="ECO:0000256" key="4">
    <source>
        <dbReference type="ARBA" id="ARBA00022692"/>
    </source>
</evidence>
<feature type="binding site" evidence="11">
    <location>
        <position position="186"/>
    </location>
    <ligand>
        <name>Fe cation</name>
        <dbReference type="ChEBI" id="CHEBI:24875"/>
        <label>2</label>
    </ligand>
</feature>
<proteinExistence type="predicted"/>
<evidence type="ECO:0000256" key="6">
    <source>
        <dbReference type="ARBA" id="ARBA00022982"/>
    </source>
</evidence>
<gene>
    <name evidence="13" type="ORF">CBI31_04450</name>
</gene>
<evidence type="ECO:0000256" key="1">
    <source>
        <dbReference type="ARBA" id="ARBA00004370"/>
    </source>
</evidence>
<sequence length="203" mass="23691">MEEIAHYTPLGFSDRVALFFTKGMRFFADTFFKKRYGHRAVVLETVAGVPGMVAGMWTHLTSLRSMKVGYGPKIRVLLAEAENERMHLMTFIEVAKPNMFERYLVLIAQAIFWNFFFIIYVFFPRTAHRIVGYFEEEAVYSYTEYLKEIDEGRIENVPAPQIAIDYWKLEPSATLRDVVIAVRNDEAHHRDTNHQFASDYDKA</sequence>
<keyword evidence="10 12" id="KW-0472">Membrane</keyword>
<evidence type="ECO:0000313" key="13">
    <source>
        <dbReference type="EMBL" id="OWS69602.1"/>
    </source>
</evidence>
<evidence type="ECO:0000256" key="3">
    <source>
        <dbReference type="ARBA" id="ARBA00022660"/>
    </source>
</evidence>
<dbReference type="PANTHER" id="PTHR31803">
    <property type="entry name" value="ALTERNATIVE OXIDASE"/>
    <property type="match status" value="1"/>
</dbReference>
<dbReference type="Gene3D" id="1.20.1260.140">
    <property type="entry name" value="Alternative oxidase"/>
    <property type="match status" value="1"/>
</dbReference>
<comment type="cofactor">
    <cofactor evidence="11">
        <name>Fe cation</name>
        <dbReference type="ChEBI" id="CHEBI:24875"/>
    </cofactor>
    <text evidence="11">Binds 2 iron ions per subunit.</text>
</comment>
<evidence type="ECO:0000256" key="5">
    <source>
        <dbReference type="ARBA" id="ARBA00022723"/>
    </source>
</evidence>
<dbReference type="InterPro" id="IPR038659">
    <property type="entry name" value="AOX_sf"/>
</dbReference>
<keyword evidence="5 11" id="KW-0479">Metal-binding</keyword>
<organism evidence="13 14">
    <name type="scientific">Polynucleobacter campilacus</name>
    <dbReference type="NCBI Taxonomy" id="1743163"/>
    <lineage>
        <taxon>Bacteria</taxon>
        <taxon>Pseudomonadati</taxon>
        <taxon>Pseudomonadota</taxon>
        <taxon>Betaproteobacteria</taxon>
        <taxon>Burkholderiales</taxon>
        <taxon>Burkholderiaceae</taxon>
        <taxon>Polynucleobacter</taxon>
    </lineage>
</organism>
<dbReference type="PANTHER" id="PTHR31803:SF3">
    <property type="entry name" value="ALTERNATIVE OXIDASE"/>
    <property type="match status" value="1"/>
</dbReference>
<keyword evidence="2" id="KW-0813">Transport</keyword>
<feature type="binding site" evidence="11">
    <location>
        <position position="44"/>
    </location>
    <ligand>
        <name>Fe cation</name>
        <dbReference type="ChEBI" id="CHEBI:24875"/>
        <label>1</label>
    </ligand>
</feature>
<feature type="binding site" evidence="11">
    <location>
        <position position="186"/>
    </location>
    <ligand>
        <name>Fe cation</name>
        <dbReference type="ChEBI" id="CHEBI:24875"/>
        <label>1</label>
    </ligand>
</feature>
<dbReference type="EMBL" id="NGUP01000003">
    <property type="protein sequence ID" value="OWS69602.1"/>
    <property type="molecule type" value="Genomic_DNA"/>
</dbReference>
<keyword evidence="8" id="KW-0560">Oxidoreductase</keyword>
<reference evidence="13 14" key="1">
    <citation type="submission" date="2017-05" db="EMBL/GenBank/DDBJ databases">
        <title>Genome of Polynucleobacter sp. MWH-Feld-100.</title>
        <authorList>
            <person name="Hahn M.W."/>
        </authorList>
    </citation>
    <scope>NUCLEOTIDE SEQUENCE [LARGE SCALE GENOMIC DNA]</scope>
    <source>
        <strain evidence="13 14">MWH-Feld-100</strain>
    </source>
</reference>
<evidence type="ECO:0000256" key="11">
    <source>
        <dbReference type="PIRSR" id="PIRSR005229-1"/>
    </source>
</evidence>
<keyword evidence="14" id="KW-1185">Reference proteome</keyword>